<protein>
    <submittedName>
        <fullName evidence="2">Uncharacterized protein</fullName>
    </submittedName>
</protein>
<keyword evidence="3" id="KW-1185">Reference proteome</keyword>
<organism evidence="2 3">
    <name type="scientific">Petrolisthes cinctipes</name>
    <name type="common">Flat porcelain crab</name>
    <dbReference type="NCBI Taxonomy" id="88211"/>
    <lineage>
        <taxon>Eukaryota</taxon>
        <taxon>Metazoa</taxon>
        <taxon>Ecdysozoa</taxon>
        <taxon>Arthropoda</taxon>
        <taxon>Crustacea</taxon>
        <taxon>Multicrustacea</taxon>
        <taxon>Malacostraca</taxon>
        <taxon>Eumalacostraca</taxon>
        <taxon>Eucarida</taxon>
        <taxon>Decapoda</taxon>
        <taxon>Pleocyemata</taxon>
        <taxon>Anomura</taxon>
        <taxon>Galatheoidea</taxon>
        <taxon>Porcellanidae</taxon>
        <taxon>Petrolisthes</taxon>
    </lineage>
</organism>
<gene>
    <name evidence="2" type="ORF">Pcinc_028305</name>
</gene>
<feature type="region of interest" description="Disordered" evidence="1">
    <location>
        <begin position="1"/>
        <end position="37"/>
    </location>
</feature>
<dbReference type="Proteomes" id="UP001286313">
    <property type="component" value="Unassembled WGS sequence"/>
</dbReference>
<dbReference type="AlphaFoldDB" id="A0AAE1F251"/>
<proteinExistence type="predicted"/>
<evidence type="ECO:0000313" key="3">
    <source>
        <dbReference type="Proteomes" id="UP001286313"/>
    </source>
</evidence>
<evidence type="ECO:0000256" key="1">
    <source>
        <dbReference type="SAM" id="MobiDB-lite"/>
    </source>
</evidence>
<feature type="compositionally biased region" description="Basic and acidic residues" evidence="1">
    <location>
        <begin position="21"/>
        <end position="35"/>
    </location>
</feature>
<sequence length="175" mass="19348">MEDVRRDGGKEKNKGRRKRGMGKEKWRKGGGEDMATHSSGPDLLKAIYPAICLATPDWGIYTVRGMTVRTLALLSQFLSQHAHRPVSCHYRFSHNTTPTVVSCLSLYYTSHQATPTVIILITPIIPNVLSPVTVSTTPTWSCYCHTTTPNPNPCTVVLVTVTPAQRILFCLLPLS</sequence>
<accession>A0AAE1F251</accession>
<feature type="compositionally biased region" description="Basic and acidic residues" evidence="1">
    <location>
        <begin position="1"/>
        <end position="12"/>
    </location>
</feature>
<evidence type="ECO:0000313" key="2">
    <source>
        <dbReference type="EMBL" id="KAK3866144.1"/>
    </source>
</evidence>
<comment type="caution">
    <text evidence="2">The sequence shown here is derived from an EMBL/GenBank/DDBJ whole genome shotgun (WGS) entry which is preliminary data.</text>
</comment>
<reference evidence="2" key="1">
    <citation type="submission" date="2023-10" db="EMBL/GenBank/DDBJ databases">
        <title>Genome assemblies of two species of porcelain crab, Petrolisthes cinctipes and Petrolisthes manimaculis (Anomura: Porcellanidae).</title>
        <authorList>
            <person name="Angst P."/>
        </authorList>
    </citation>
    <scope>NUCLEOTIDE SEQUENCE</scope>
    <source>
        <strain evidence="2">PB745_01</strain>
        <tissue evidence="2">Gill</tissue>
    </source>
</reference>
<dbReference type="EMBL" id="JAWQEG010003456">
    <property type="protein sequence ID" value="KAK3866144.1"/>
    <property type="molecule type" value="Genomic_DNA"/>
</dbReference>
<name>A0AAE1F251_PETCI</name>